<dbReference type="EnsemblPlants" id="TuG1812G0700003218.01.T01">
    <property type="protein sequence ID" value="TuG1812G0700003218.01.T01.cds316431"/>
    <property type="gene ID" value="TuG1812G0700003218.01"/>
</dbReference>
<organism evidence="1 2">
    <name type="scientific">Triticum urartu</name>
    <name type="common">Red wild einkorn</name>
    <name type="synonym">Crithodium urartu</name>
    <dbReference type="NCBI Taxonomy" id="4572"/>
    <lineage>
        <taxon>Eukaryota</taxon>
        <taxon>Viridiplantae</taxon>
        <taxon>Streptophyta</taxon>
        <taxon>Embryophyta</taxon>
        <taxon>Tracheophyta</taxon>
        <taxon>Spermatophyta</taxon>
        <taxon>Magnoliopsida</taxon>
        <taxon>Liliopsida</taxon>
        <taxon>Poales</taxon>
        <taxon>Poaceae</taxon>
        <taxon>BOP clade</taxon>
        <taxon>Pooideae</taxon>
        <taxon>Triticodae</taxon>
        <taxon>Triticeae</taxon>
        <taxon>Triticinae</taxon>
        <taxon>Triticum</taxon>
    </lineage>
</organism>
<dbReference type="Gramene" id="TuG1812G0700003218.01.T01">
    <property type="protein sequence ID" value="TuG1812G0700003218.01.T01.cds316431"/>
    <property type="gene ID" value="TuG1812G0700003218.01"/>
</dbReference>
<reference evidence="2" key="1">
    <citation type="journal article" date="2013" name="Nature">
        <title>Draft genome of the wheat A-genome progenitor Triticum urartu.</title>
        <authorList>
            <person name="Ling H.Q."/>
            <person name="Zhao S."/>
            <person name="Liu D."/>
            <person name="Wang J."/>
            <person name="Sun H."/>
            <person name="Zhang C."/>
            <person name="Fan H."/>
            <person name="Li D."/>
            <person name="Dong L."/>
            <person name="Tao Y."/>
            <person name="Gao C."/>
            <person name="Wu H."/>
            <person name="Li Y."/>
            <person name="Cui Y."/>
            <person name="Guo X."/>
            <person name="Zheng S."/>
            <person name="Wang B."/>
            <person name="Yu K."/>
            <person name="Liang Q."/>
            <person name="Yang W."/>
            <person name="Lou X."/>
            <person name="Chen J."/>
            <person name="Feng M."/>
            <person name="Jian J."/>
            <person name="Zhang X."/>
            <person name="Luo G."/>
            <person name="Jiang Y."/>
            <person name="Liu J."/>
            <person name="Wang Z."/>
            <person name="Sha Y."/>
            <person name="Zhang B."/>
            <person name="Wu H."/>
            <person name="Tang D."/>
            <person name="Shen Q."/>
            <person name="Xue P."/>
            <person name="Zou S."/>
            <person name="Wang X."/>
            <person name="Liu X."/>
            <person name="Wang F."/>
            <person name="Yang Y."/>
            <person name="An X."/>
            <person name="Dong Z."/>
            <person name="Zhang K."/>
            <person name="Zhang X."/>
            <person name="Luo M.C."/>
            <person name="Dvorak J."/>
            <person name="Tong Y."/>
            <person name="Wang J."/>
            <person name="Yang H."/>
            <person name="Li Z."/>
            <person name="Wang D."/>
            <person name="Zhang A."/>
            <person name="Wang J."/>
        </authorList>
    </citation>
    <scope>NUCLEOTIDE SEQUENCE</scope>
    <source>
        <strain evidence="2">cv. G1812</strain>
    </source>
</reference>
<dbReference type="Proteomes" id="UP000015106">
    <property type="component" value="Chromosome 7"/>
</dbReference>
<keyword evidence="2" id="KW-1185">Reference proteome</keyword>
<protein>
    <submittedName>
        <fullName evidence="1">Uncharacterized protein</fullName>
    </submittedName>
</protein>
<reference evidence="1" key="3">
    <citation type="submission" date="2022-06" db="UniProtKB">
        <authorList>
            <consortium name="EnsemblPlants"/>
        </authorList>
    </citation>
    <scope>IDENTIFICATION</scope>
</reference>
<evidence type="ECO:0000313" key="2">
    <source>
        <dbReference type="Proteomes" id="UP000015106"/>
    </source>
</evidence>
<sequence>MWHHRMNSLSIMLEILSRRVRRANLELESISRAAMFKIQASKNPPARFYNLLPIPSVLNQPIHGLGLLSNLSIRASSGCHFLE</sequence>
<dbReference type="AlphaFoldDB" id="A0A8R7R1H0"/>
<proteinExistence type="predicted"/>
<reference evidence="1" key="2">
    <citation type="submission" date="2018-03" db="EMBL/GenBank/DDBJ databases">
        <title>The Triticum urartu genome reveals the dynamic nature of wheat genome evolution.</title>
        <authorList>
            <person name="Ling H."/>
            <person name="Ma B."/>
            <person name="Shi X."/>
            <person name="Liu H."/>
            <person name="Dong L."/>
            <person name="Sun H."/>
            <person name="Cao Y."/>
            <person name="Gao Q."/>
            <person name="Zheng S."/>
            <person name="Li Y."/>
            <person name="Yu Y."/>
            <person name="Du H."/>
            <person name="Qi M."/>
            <person name="Li Y."/>
            <person name="Yu H."/>
            <person name="Cui Y."/>
            <person name="Wang N."/>
            <person name="Chen C."/>
            <person name="Wu H."/>
            <person name="Zhao Y."/>
            <person name="Zhang J."/>
            <person name="Li Y."/>
            <person name="Zhou W."/>
            <person name="Zhang B."/>
            <person name="Hu W."/>
            <person name="Eijk M."/>
            <person name="Tang J."/>
            <person name="Witsenboer H."/>
            <person name="Zhao S."/>
            <person name="Li Z."/>
            <person name="Zhang A."/>
            <person name="Wang D."/>
            <person name="Liang C."/>
        </authorList>
    </citation>
    <scope>NUCLEOTIDE SEQUENCE [LARGE SCALE GENOMIC DNA]</scope>
    <source>
        <strain evidence="1">cv. G1812</strain>
    </source>
</reference>
<evidence type="ECO:0000313" key="1">
    <source>
        <dbReference type="EnsemblPlants" id="TuG1812G0700003218.01.T01.cds316431"/>
    </source>
</evidence>
<accession>A0A8R7R1H0</accession>
<name>A0A8R7R1H0_TRIUA</name>